<comment type="similarity">
    <text evidence="2 9">Belongs to the EAF6 family.</text>
</comment>
<evidence type="ECO:0000256" key="5">
    <source>
        <dbReference type="ARBA" id="ARBA00023015"/>
    </source>
</evidence>
<feature type="region of interest" description="Disordered" evidence="11">
    <location>
        <begin position="1"/>
        <end position="22"/>
    </location>
</feature>
<evidence type="ECO:0000313" key="13">
    <source>
        <dbReference type="Proteomes" id="UP000016922"/>
    </source>
</evidence>
<dbReference type="GO" id="GO:0006325">
    <property type="term" value="P:chromatin organization"/>
    <property type="evidence" value="ECO:0007669"/>
    <property type="project" value="UniProtKB-KW"/>
</dbReference>
<dbReference type="STRING" id="1116229.S3DFY8"/>
<feature type="region of interest" description="Disordered" evidence="11">
    <location>
        <begin position="85"/>
        <end position="196"/>
    </location>
</feature>
<comment type="function">
    <text evidence="9">Component of the NuA4 histone acetyltransferase complex which is involved in transcriptional activation of selected genes principally by acetylation of nucleosomal histone H4 and H2A. The NuA4 complex is also involved in DNA repair.</text>
</comment>
<dbReference type="RefSeq" id="XP_008076872.1">
    <property type="nucleotide sequence ID" value="XM_008078681.1"/>
</dbReference>
<keyword evidence="8 9" id="KW-0539">Nucleus</keyword>
<sequence length="196" mass="20601">MTENIPPQLPPASAPTAAADIPGQPFYERTRLHLKDLLHKKRQLERSLATTEETILNKETEYLEDTPAGNIIVGFENYTKNVGVGGGGRRGRGLGDGEGGRVFTRSSVTFRGGDDSPSNTAQSTPMAAMAPTPLSTSFAKGDGASNHATPTSATSASRTGNGAGKKNKKNDDSDGEGNGNGRDVKKVRTNFGAVRK</sequence>
<evidence type="ECO:0000256" key="8">
    <source>
        <dbReference type="ARBA" id="ARBA00023242"/>
    </source>
</evidence>
<gene>
    <name evidence="12" type="ORF">GLAREA_05392</name>
</gene>
<evidence type="ECO:0000256" key="2">
    <source>
        <dbReference type="ARBA" id="ARBA00010916"/>
    </source>
</evidence>
<dbReference type="GO" id="GO:0035267">
    <property type="term" value="C:NuA4 histone acetyltransferase complex"/>
    <property type="evidence" value="ECO:0007669"/>
    <property type="project" value="UniProtKB-UniRule"/>
</dbReference>
<keyword evidence="13" id="KW-1185">Reference proteome</keyword>
<evidence type="ECO:0000256" key="4">
    <source>
        <dbReference type="ARBA" id="ARBA00022853"/>
    </source>
</evidence>
<dbReference type="GO" id="GO:0005634">
    <property type="term" value="C:nucleus"/>
    <property type="evidence" value="ECO:0007669"/>
    <property type="project" value="UniProtKB-SubCell"/>
</dbReference>
<dbReference type="HOGENOM" id="CLU_081048_1_0_1"/>
<keyword evidence="6 10" id="KW-0175">Coiled coil</keyword>
<organism evidence="12 13">
    <name type="scientific">Glarea lozoyensis (strain ATCC 20868 / MF5171)</name>
    <dbReference type="NCBI Taxonomy" id="1116229"/>
    <lineage>
        <taxon>Eukaryota</taxon>
        <taxon>Fungi</taxon>
        <taxon>Dikarya</taxon>
        <taxon>Ascomycota</taxon>
        <taxon>Pezizomycotina</taxon>
        <taxon>Leotiomycetes</taxon>
        <taxon>Helotiales</taxon>
        <taxon>Helotiaceae</taxon>
        <taxon>Glarea</taxon>
    </lineage>
</organism>
<comment type="subunit">
    <text evidence="9">Component of the NuA4 histone acetyltransferase complex.</text>
</comment>
<keyword evidence="9" id="KW-0227">DNA damage</keyword>
<feature type="compositionally biased region" description="Polar residues" evidence="11">
    <location>
        <begin position="116"/>
        <end position="125"/>
    </location>
</feature>
<evidence type="ECO:0000256" key="7">
    <source>
        <dbReference type="ARBA" id="ARBA00023163"/>
    </source>
</evidence>
<dbReference type="OrthoDB" id="440324at2759"/>
<dbReference type="Pfam" id="PF09340">
    <property type="entry name" value="NuA4"/>
    <property type="match status" value="1"/>
</dbReference>
<evidence type="ECO:0000256" key="1">
    <source>
        <dbReference type="ARBA" id="ARBA00004123"/>
    </source>
</evidence>
<accession>S3DFY8</accession>
<name>S3DFY8_GLAL2</name>
<dbReference type="KEGG" id="glz:GLAREA_05392"/>
<dbReference type="OMA" id="GPMEQNR"/>
<dbReference type="InterPro" id="IPR015418">
    <property type="entry name" value="Eaf6"/>
</dbReference>
<reference evidence="12 13" key="1">
    <citation type="journal article" date="2013" name="BMC Genomics">
        <title>Genomics-driven discovery of the pneumocandin biosynthetic gene cluster in the fungus Glarea lozoyensis.</title>
        <authorList>
            <person name="Chen L."/>
            <person name="Yue Q."/>
            <person name="Zhang X."/>
            <person name="Xiang M."/>
            <person name="Wang C."/>
            <person name="Li S."/>
            <person name="Che Y."/>
            <person name="Ortiz-Lopez F.J."/>
            <person name="Bills G.F."/>
            <person name="Liu X."/>
            <person name="An Z."/>
        </authorList>
    </citation>
    <scope>NUCLEOTIDE SEQUENCE [LARGE SCALE GENOMIC DNA]</scope>
    <source>
        <strain evidence="13">ATCC 20868 / MF5171</strain>
    </source>
</reference>
<evidence type="ECO:0000256" key="3">
    <source>
        <dbReference type="ARBA" id="ARBA00018504"/>
    </source>
</evidence>
<dbReference type="GeneID" id="19464446"/>
<feature type="compositionally biased region" description="Low complexity" evidence="11">
    <location>
        <begin position="144"/>
        <end position="160"/>
    </location>
</feature>
<keyword evidence="9" id="KW-0234">DNA repair</keyword>
<dbReference type="EMBL" id="KE145353">
    <property type="protein sequence ID" value="EPE36054.1"/>
    <property type="molecule type" value="Genomic_DNA"/>
</dbReference>
<evidence type="ECO:0000256" key="10">
    <source>
        <dbReference type="SAM" id="Coils"/>
    </source>
</evidence>
<evidence type="ECO:0000256" key="6">
    <source>
        <dbReference type="ARBA" id="ARBA00023054"/>
    </source>
</evidence>
<dbReference type="GO" id="GO:0006281">
    <property type="term" value="P:DNA repair"/>
    <property type="evidence" value="ECO:0007669"/>
    <property type="project" value="UniProtKB-UniRule"/>
</dbReference>
<proteinExistence type="inferred from homology"/>
<dbReference type="Proteomes" id="UP000016922">
    <property type="component" value="Unassembled WGS sequence"/>
</dbReference>
<protein>
    <recommendedName>
        <fullName evidence="3 9">Chromatin modification-related protein EAF6</fullName>
    </recommendedName>
</protein>
<dbReference type="PANTHER" id="PTHR13476">
    <property type="entry name" value="CHROMATIN MODIFICATION-RELATED PROTEIN MEAF6"/>
    <property type="match status" value="1"/>
</dbReference>
<evidence type="ECO:0000313" key="12">
    <source>
        <dbReference type="EMBL" id="EPE36054.1"/>
    </source>
</evidence>
<evidence type="ECO:0000256" key="11">
    <source>
        <dbReference type="SAM" id="MobiDB-lite"/>
    </source>
</evidence>
<feature type="coiled-coil region" evidence="10">
    <location>
        <begin position="27"/>
        <end position="61"/>
    </location>
</feature>
<comment type="subcellular location">
    <subcellularLocation>
        <location evidence="1 9">Nucleus</location>
    </subcellularLocation>
</comment>
<dbReference type="eggNOG" id="ENOG502SEZK">
    <property type="taxonomic scope" value="Eukaryota"/>
</dbReference>
<keyword evidence="4 9" id="KW-0156">Chromatin regulator</keyword>
<keyword evidence="7 9" id="KW-0804">Transcription</keyword>
<keyword evidence="5 9" id="KW-0805">Transcription regulation</keyword>
<evidence type="ECO:0000256" key="9">
    <source>
        <dbReference type="RuleBase" id="RU368022"/>
    </source>
</evidence>
<dbReference type="AlphaFoldDB" id="S3DFY8"/>